<evidence type="ECO:0000313" key="2">
    <source>
        <dbReference type="Proteomes" id="UP000076078"/>
    </source>
</evidence>
<reference evidence="1 2" key="1">
    <citation type="submission" date="2015-12" db="EMBL/GenBank/DDBJ databases">
        <title>Dictyostelia acquired genes for synthesis and detection of signals that induce cell-type specialization by lateral gene transfer from prokaryotes.</title>
        <authorList>
            <person name="Gloeckner G."/>
            <person name="Schaap P."/>
        </authorList>
    </citation>
    <scope>NUCLEOTIDE SEQUENCE [LARGE SCALE GENOMIC DNA]</scope>
    <source>
        <strain evidence="1 2">TK</strain>
    </source>
</reference>
<dbReference type="AlphaFoldDB" id="A0A151ZC09"/>
<keyword evidence="2" id="KW-1185">Reference proteome</keyword>
<proteinExistence type="predicted"/>
<accession>A0A151ZC09</accession>
<comment type="caution">
    <text evidence="1">The sequence shown here is derived from an EMBL/GenBank/DDBJ whole genome shotgun (WGS) entry which is preliminary data.</text>
</comment>
<evidence type="ECO:0000313" key="1">
    <source>
        <dbReference type="EMBL" id="KYQ91480.1"/>
    </source>
</evidence>
<sequence>MIVLDFSQLQVQQTFRQDLIICIYRNYGTVDNQMQILKTYHYVAPPNVSADIKFVIGSLSHLLTHYNVLNEIKKVYIWTDGCARQFKLTTNLAMWAYLRRMVNPAIEIIYNFFGSYHGFNICDASAANAKRKLNQEQRNSGVAFRTNTQIIDCLKTMVNTDATHSLITSTKPEMCHKLVGIKSYHMFKILDTSMKVYSHSQQGFPEFEFVFNTRDLRSIEDSILTNPTLKPIFEPIISERNQVRDLGAFSLAQHAQIE</sequence>
<dbReference type="EMBL" id="LODT01000035">
    <property type="protein sequence ID" value="KYQ91480.1"/>
    <property type="molecule type" value="Genomic_DNA"/>
</dbReference>
<organism evidence="1 2">
    <name type="scientific">Tieghemostelium lacteum</name>
    <name type="common">Slime mold</name>
    <name type="synonym">Dictyostelium lacteum</name>
    <dbReference type="NCBI Taxonomy" id="361077"/>
    <lineage>
        <taxon>Eukaryota</taxon>
        <taxon>Amoebozoa</taxon>
        <taxon>Evosea</taxon>
        <taxon>Eumycetozoa</taxon>
        <taxon>Dictyostelia</taxon>
        <taxon>Dictyosteliales</taxon>
        <taxon>Raperosteliaceae</taxon>
        <taxon>Tieghemostelium</taxon>
    </lineage>
</organism>
<protein>
    <submittedName>
        <fullName evidence="1">Uncharacterized protein</fullName>
    </submittedName>
</protein>
<dbReference type="InParanoid" id="A0A151ZC09"/>
<gene>
    <name evidence="1" type="ORF">DLAC_08448</name>
</gene>
<dbReference type="OrthoDB" id="23433at2759"/>
<name>A0A151ZC09_TIELA</name>
<dbReference type="Proteomes" id="UP000076078">
    <property type="component" value="Unassembled WGS sequence"/>
</dbReference>